<dbReference type="AlphaFoldDB" id="D9PLA3"/>
<gene>
    <name evidence="1" type="ORF">LDC_2326</name>
</gene>
<evidence type="ECO:0000313" key="1">
    <source>
        <dbReference type="EMBL" id="EFK95648.1"/>
    </source>
</evidence>
<organism evidence="1">
    <name type="scientific">sediment metagenome</name>
    <dbReference type="NCBI Taxonomy" id="749907"/>
    <lineage>
        <taxon>unclassified sequences</taxon>
        <taxon>metagenomes</taxon>
        <taxon>ecological metagenomes</taxon>
    </lineage>
</organism>
<proteinExistence type="predicted"/>
<reference evidence="1" key="1">
    <citation type="submission" date="2010-07" db="EMBL/GenBank/DDBJ databases">
        <authorList>
            <consortium name="CONSOLIDER consortium CSD2007-00005"/>
            <person name="Guazzaroni M.-E."/>
            <person name="Richter M."/>
            <person name="Garcia-Salamanca A."/>
            <person name="Yarza P."/>
            <person name="Ferrer M."/>
        </authorList>
    </citation>
    <scope>NUCLEOTIDE SEQUENCE</scope>
</reference>
<sequence>MDQQTIQPAAPTILELASNEAARKEVYCNIIINIIKQQALIIGPALAVEQAKMVDGLQFDSATMTCTFTGNGPQIVDALIEKYRDFFGHAAVEVCREAAAKYLVHIPSEQTPSLLRT</sequence>
<protein>
    <submittedName>
        <fullName evidence="1">Uncharacterized protein</fullName>
    </submittedName>
</protein>
<name>D9PLA3_9ZZZZ</name>
<accession>D9PLA3</accession>
<comment type="caution">
    <text evidence="1">The sequence shown here is derived from an EMBL/GenBank/DDBJ whole genome shotgun (WGS) entry which is preliminary data.</text>
</comment>
<dbReference type="EMBL" id="ADZX01000706">
    <property type="protein sequence ID" value="EFK95648.1"/>
    <property type="molecule type" value="Genomic_DNA"/>
</dbReference>
<reference evidence="1" key="2">
    <citation type="journal article" date="2011" name="Microb. Ecol.">
        <title>Taxonomic and Functional Metagenomic Profiling of the Microbial Community in the Anoxic Sediment of a Sub-saline Shallow Lake (Laguna de Carrizo, Central Spain).</title>
        <authorList>
            <person name="Ferrer M."/>
            <person name="Guazzaroni M.E."/>
            <person name="Richter M."/>
            <person name="Garcia-Salamanca A."/>
            <person name="Yarza P."/>
            <person name="Suarez-Suarez A."/>
            <person name="Solano J."/>
            <person name="Alcaide M."/>
            <person name="van Dillewijn P."/>
            <person name="Molina-Henares M.A."/>
            <person name="Lopez-Cortes N."/>
            <person name="Al-Ramahi Y."/>
            <person name="Guerrero C."/>
            <person name="Acosta A."/>
            <person name="de Eugenio L.I."/>
            <person name="Martinez V."/>
            <person name="Marques S."/>
            <person name="Rojo F."/>
            <person name="Santero E."/>
            <person name="Genilloud O."/>
            <person name="Perez-Perez J."/>
            <person name="Rossello-Mora R."/>
            <person name="Ramos J.L."/>
        </authorList>
    </citation>
    <scope>NUCLEOTIDE SEQUENCE</scope>
</reference>